<dbReference type="AlphaFoldDB" id="A0A414AEC0"/>
<name>A0A414AEC0_9FIRM</name>
<sequence length="60" mass="6868">MEERTIEISANEYRKLIELEGRVNAALIFLDNDEYASRNVLVGILRGVPVKVPKDKTHNE</sequence>
<evidence type="ECO:0000313" key="1">
    <source>
        <dbReference type="EMBL" id="RHC45564.1"/>
    </source>
</evidence>
<protein>
    <submittedName>
        <fullName evidence="1">Uncharacterized protein</fullName>
    </submittedName>
</protein>
<gene>
    <name evidence="1" type="ORF">DW839_32240</name>
</gene>
<evidence type="ECO:0000313" key="2">
    <source>
        <dbReference type="Proteomes" id="UP000283975"/>
    </source>
</evidence>
<accession>A0A414AEC0</accession>
<proteinExistence type="predicted"/>
<comment type="caution">
    <text evidence="1">The sequence shown here is derived from an EMBL/GenBank/DDBJ whole genome shotgun (WGS) entry which is preliminary data.</text>
</comment>
<reference evidence="1 2" key="1">
    <citation type="submission" date="2018-08" db="EMBL/GenBank/DDBJ databases">
        <title>A genome reference for cultivated species of the human gut microbiota.</title>
        <authorList>
            <person name="Zou Y."/>
            <person name="Xue W."/>
            <person name="Luo G."/>
        </authorList>
    </citation>
    <scope>NUCLEOTIDE SEQUENCE [LARGE SCALE GENOMIC DNA]</scope>
    <source>
        <strain evidence="1 2">AM35-14</strain>
    </source>
</reference>
<dbReference type="EMBL" id="QSHZ01000073">
    <property type="protein sequence ID" value="RHC45564.1"/>
    <property type="molecule type" value="Genomic_DNA"/>
</dbReference>
<organism evidence="1 2">
    <name type="scientific">Enterocloster bolteae</name>
    <dbReference type="NCBI Taxonomy" id="208479"/>
    <lineage>
        <taxon>Bacteria</taxon>
        <taxon>Bacillati</taxon>
        <taxon>Bacillota</taxon>
        <taxon>Clostridia</taxon>
        <taxon>Lachnospirales</taxon>
        <taxon>Lachnospiraceae</taxon>
        <taxon>Enterocloster</taxon>
    </lineage>
</organism>
<dbReference type="Proteomes" id="UP000283975">
    <property type="component" value="Unassembled WGS sequence"/>
</dbReference>